<dbReference type="STRING" id="1423792.FD09_GL002920"/>
<evidence type="ECO:0000256" key="1">
    <source>
        <dbReference type="SAM" id="SignalP"/>
    </source>
</evidence>
<dbReference type="PATRIC" id="fig|1423792.3.peg.2994"/>
<dbReference type="AlphaFoldDB" id="A0A0R1N8E9"/>
<evidence type="ECO:0000313" key="2">
    <source>
        <dbReference type="EMBL" id="KRL12600.1"/>
    </source>
</evidence>
<sequence length="261" mass="28691">MKKISVALLGAALFGVGLTTALTTTQIHAATPNAAVNQTYQVSEEHGVVQVGRKTVQLYADANLTTPVDRYLAFGTRWRYSQINHIYVGNNRVGDLSYEVGTNLWLPGQGTMDKIPDYIVNAQFIKGIATVTNPGGATLYTDAHLSHQLSRKLPFKSAWRFKIIMTNEDGDPMAYEVGTGLYVRTADVRADINGVFTVQNPVNVAGDISVYRQDLTLAERTLSAGTRWVTTNRQILADGRTYYQVGTNLWVWAGDGTWASK</sequence>
<dbReference type="RefSeq" id="WP_057820670.1">
    <property type="nucleotide sequence ID" value="NZ_AZEC01000007.1"/>
</dbReference>
<evidence type="ECO:0008006" key="4">
    <source>
        <dbReference type="Google" id="ProtNLM"/>
    </source>
</evidence>
<protein>
    <recommendedName>
        <fullName evidence="4">Surface layer protein A domain-containing protein</fullName>
    </recommendedName>
</protein>
<reference evidence="2 3" key="1">
    <citation type="journal article" date="2015" name="Genome Announc.">
        <title>Expanding the biotechnology potential of lactobacilli through comparative genomics of 213 strains and associated genera.</title>
        <authorList>
            <person name="Sun Z."/>
            <person name="Harris H.M."/>
            <person name="McCann A."/>
            <person name="Guo C."/>
            <person name="Argimon S."/>
            <person name="Zhang W."/>
            <person name="Yang X."/>
            <person name="Jeffery I.B."/>
            <person name="Cooney J.C."/>
            <person name="Kagawa T.F."/>
            <person name="Liu W."/>
            <person name="Song Y."/>
            <person name="Salvetti E."/>
            <person name="Wrobel A."/>
            <person name="Rasinkangas P."/>
            <person name="Parkhill J."/>
            <person name="Rea M.C."/>
            <person name="O'Sullivan O."/>
            <person name="Ritari J."/>
            <person name="Douillard F.P."/>
            <person name="Paul Ross R."/>
            <person name="Yang R."/>
            <person name="Briner A.E."/>
            <person name="Felis G.E."/>
            <person name="de Vos W.M."/>
            <person name="Barrangou R."/>
            <person name="Klaenhammer T.R."/>
            <person name="Caufield P.W."/>
            <person name="Cui Y."/>
            <person name="Zhang H."/>
            <person name="O'Toole P.W."/>
        </authorList>
    </citation>
    <scope>NUCLEOTIDE SEQUENCE [LARGE SCALE GENOMIC DNA]</scope>
    <source>
        <strain evidence="2 3">DSM 12744</strain>
    </source>
</reference>
<proteinExistence type="predicted"/>
<comment type="caution">
    <text evidence="2">The sequence shown here is derived from an EMBL/GenBank/DDBJ whole genome shotgun (WGS) entry which is preliminary data.</text>
</comment>
<name>A0A0R1N8E9_9LACO</name>
<evidence type="ECO:0000313" key="3">
    <source>
        <dbReference type="Proteomes" id="UP000051330"/>
    </source>
</evidence>
<gene>
    <name evidence="2" type="ORF">FD09_GL002920</name>
</gene>
<dbReference type="OrthoDB" id="2255993at2"/>
<organism evidence="2 3">
    <name type="scientific">Schleiferilactobacillus perolens DSM 12744</name>
    <dbReference type="NCBI Taxonomy" id="1423792"/>
    <lineage>
        <taxon>Bacteria</taxon>
        <taxon>Bacillati</taxon>
        <taxon>Bacillota</taxon>
        <taxon>Bacilli</taxon>
        <taxon>Lactobacillales</taxon>
        <taxon>Lactobacillaceae</taxon>
        <taxon>Schleiferilactobacillus</taxon>
    </lineage>
</organism>
<dbReference type="Proteomes" id="UP000051330">
    <property type="component" value="Unassembled WGS sequence"/>
</dbReference>
<keyword evidence="1" id="KW-0732">Signal</keyword>
<feature type="chain" id="PRO_5006408285" description="Surface layer protein A domain-containing protein" evidence="1">
    <location>
        <begin position="30"/>
        <end position="261"/>
    </location>
</feature>
<keyword evidence="3" id="KW-1185">Reference proteome</keyword>
<feature type="signal peptide" evidence="1">
    <location>
        <begin position="1"/>
        <end position="29"/>
    </location>
</feature>
<dbReference type="EMBL" id="AZEC01000007">
    <property type="protein sequence ID" value="KRL12600.1"/>
    <property type="molecule type" value="Genomic_DNA"/>
</dbReference>
<accession>A0A0R1N8E9</accession>